<keyword evidence="1" id="KW-0732">Signal</keyword>
<dbReference type="PANTHER" id="PTHR36328">
    <property type="entry name" value="TRANSMEMBRANE PROTEIN"/>
    <property type="match status" value="1"/>
</dbReference>
<proteinExistence type="predicted"/>
<evidence type="ECO:0000313" key="2">
    <source>
        <dbReference type="EMBL" id="KAK4267363.1"/>
    </source>
</evidence>
<reference evidence="2" key="1">
    <citation type="submission" date="2023-10" db="EMBL/GenBank/DDBJ databases">
        <title>Chromosome-level genome of the transformable northern wattle, Acacia crassicarpa.</title>
        <authorList>
            <person name="Massaro I."/>
            <person name="Sinha N.R."/>
            <person name="Poethig S."/>
            <person name="Leichty A.R."/>
        </authorList>
    </citation>
    <scope>NUCLEOTIDE SEQUENCE</scope>
    <source>
        <strain evidence="2">Acra3RX</strain>
        <tissue evidence="2">Leaf</tissue>
    </source>
</reference>
<accession>A0AAE1JD32</accession>
<protein>
    <submittedName>
        <fullName evidence="2">Uncharacterized protein</fullName>
    </submittedName>
</protein>
<organism evidence="2 3">
    <name type="scientific">Acacia crassicarpa</name>
    <name type="common">northern wattle</name>
    <dbReference type="NCBI Taxonomy" id="499986"/>
    <lineage>
        <taxon>Eukaryota</taxon>
        <taxon>Viridiplantae</taxon>
        <taxon>Streptophyta</taxon>
        <taxon>Embryophyta</taxon>
        <taxon>Tracheophyta</taxon>
        <taxon>Spermatophyta</taxon>
        <taxon>Magnoliopsida</taxon>
        <taxon>eudicotyledons</taxon>
        <taxon>Gunneridae</taxon>
        <taxon>Pentapetalae</taxon>
        <taxon>rosids</taxon>
        <taxon>fabids</taxon>
        <taxon>Fabales</taxon>
        <taxon>Fabaceae</taxon>
        <taxon>Caesalpinioideae</taxon>
        <taxon>mimosoid clade</taxon>
        <taxon>Acacieae</taxon>
        <taxon>Acacia</taxon>
    </lineage>
</organism>
<gene>
    <name evidence="2" type="ORF">QN277_024150</name>
</gene>
<dbReference type="EMBL" id="JAWXYG010000007">
    <property type="protein sequence ID" value="KAK4267363.1"/>
    <property type="molecule type" value="Genomic_DNA"/>
</dbReference>
<keyword evidence="3" id="KW-1185">Reference proteome</keyword>
<dbReference type="PANTHER" id="PTHR36328:SF7">
    <property type="entry name" value="TRANSMEMBRANE PROTEIN"/>
    <property type="match status" value="1"/>
</dbReference>
<evidence type="ECO:0000256" key="1">
    <source>
        <dbReference type="SAM" id="SignalP"/>
    </source>
</evidence>
<comment type="caution">
    <text evidence="2">The sequence shown here is derived from an EMBL/GenBank/DDBJ whole genome shotgun (WGS) entry which is preliminary data.</text>
</comment>
<dbReference type="AlphaFoldDB" id="A0AAE1JD32"/>
<name>A0AAE1JD32_9FABA</name>
<sequence>MASDSLKLSLVTLFIFAVILSPTTTLTCESARARPPRAPAPKPQRHSGIPNYLMCPQCVCCAPPPAPGKCCPCLC</sequence>
<dbReference type="Proteomes" id="UP001293593">
    <property type="component" value="Unassembled WGS sequence"/>
</dbReference>
<feature type="chain" id="PRO_5042227414" evidence="1">
    <location>
        <begin position="26"/>
        <end position="75"/>
    </location>
</feature>
<feature type="signal peptide" evidence="1">
    <location>
        <begin position="1"/>
        <end position="25"/>
    </location>
</feature>
<evidence type="ECO:0000313" key="3">
    <source>
        <dbReference type="Proteomes" id="UP001293593"/>
    </source>
</evidence>